<dbReference type="PROSITE" id="PS50119">
    <property type="entry name" value="ZF_BBOX"/>
    <property type="match status" value="1"/>
</dbReference>
<accession>A0A8B6EED2</accession>
<gene>
    <name evidence="4" type="ORF">MGAL_10B014917</name>
</gene>
<dbReference type="CDD" id="cd19757">
    <property type="entry name" value="Bbox1"/>
    <property type="match status" value="1"/>
</dbReference>
<keyword evidence="1" id="KW-0863">Zinc-finger</keyword>
<comment type="caution">
    <text evidence="4">The sequence shown here is derived from an EMBL/GenBank/DDBJ whole genome shotgun (WGS) entry which is preliminary data.</text>
</comment>
<dbReference type="EMBL" id="UYJE01004895">
    <property type="protein sequence ID" value="VDI32312.1"/>
    <property type="molecule type" value="Genomic_DNA"/>
</dbReference>
<dbReference type="PANTHER" id="PTHR25462:SF296">
    <property type="entry name" value="MEIOTIC P26, ISOFORM F"/>
    <property type="match status" value="1"/>
</dbReference>
<dbReference type="SUPFAM" id="SSF63829">
    <property type="entry name" value="Calcium-dependent phosphotriesterase"/>
    <property type="match status" value="1"/>
</dbReference>
<evidence type="ECO:0000313" key="4">
    <source>
        <dbReference type="EMBL" id="VDI32312.1"/>
    </source>
</evidence>
<reference evidence="4" key="1">
    <citation type="submission" date="2018-11" db="EMBL/GenBank/DDBJ databases">
        <authorList>
            <person name="Alioto T."/>
            <person name="Alioto T."/>
        </authorList>
    </citation>
    <scope>NUCLEOTIDE SEQUENCE</scope>
</reference>
<dbReference type="PANTHER" id="PTHR25462">
    <property type="entry name" value="BONUS, ISOFORM C-RELATED"/>
    <property type="match status" value="1"/>
</dbReference>
<dbReference type="GO" id="GO:0008270">
    <property type="term" value="F:zinc ion binding"/>
    <property type="evidence" value="ECO:0007669"/>
    <property type="project" value="UniProtKB-KW"/>
</dbReference>
<dbReference type="Gene3D" id="2.120.10.30">
    <property type="entry name" value="TolB, C-terminal domain"/>
    <property type="match status" value="1"/>
</dbReference>
<keyword evidence="1" id="KW-0479">Metal-binding</keyword>
<organism evidence="4 5">
    <name type="scientific">Mytilus galloprovincialis</name>
    <name type="common">Mediterranean mussel</name>
    <dbReference type="NCBI Taxonomy" id="29158"/>
    <lineage>
        <taxon>Eukaryota</taxon>
        <taxon>Metazoa</taxon>
        <taxon>Spiralia</taxon>
        <taxon>Lophotrochozoa</taxon>
        <taxon>Mollusca</taxon>
        <taxon>Bivalvia</taxon>
        <taxon>Autobranchia</taxon>
        <taxon>Pteriomorphia</taxon>
        <taxon>Mytilida</taxon>
        <taxon>Mytiloidea</taxon>
        <taxon>Mytilidae</taxon>
        <taxon>Mytilinae</taxon>
        <taxon>Mytilus</taxon>
    </lineage>
</organism>
<dbReference type="AlphaFoldDB" id="A0A8B6EED2"/>
<keyword evidence="2" id="KW-0175">Coiled coil</keyword>
<evidence type="ECO:0000259" key="3">
    <source>
        <dbReference type="PROSITE" id="PS50119"/>
    </source>
</evidence>
<keyword evidence="5" id="KW-1185">Reference proteome</keyword>
<dbReference type="InterPro" id="IPR011042">
    <property type="entry name" value="6-blade_b-propeller_TolB-like"/>
</dbReference>
<protein>
    <recommendedName>
        <fullName evidence="3">B box-type domain-containing protein</fullName>
    </recommendedName>
</protein>
<evidence type="ECO:0000313" key="5">
    <source>
        <dbReference type="Proteomes" id="UP000596742"/>
    </source>
</evidence>
<feature type="coiled-coil region" evidence="2">
    <location>
        <begin position="176"/>
        <end position="207"/>
    </location>
</feature>
<keyword evidence="1" id="KW-0862">Zinc</keyword>
<evidence type="ECO:0000256" key="2">
    <source>
        <dbReference type="SAM" id="Coils"/>
    </source>
</evidence>
<dbReference type="OrthoDB" id="6102849at2759"/>
<dbReference type="Gene3D" id="3.30.160.60">
    <property type="entry name" value="Classic Zinc Finger"/>
    <property type="match status" value="1"/>
</dbReference>
<dbReference type="Proteomes" id="UP000596742">
    <property type="component" value="Unassembled WGS sequence"/>
</dbReference>
<sequence length="561" mass="63705">MGTSASVPNSQVSIGCQLCQGKNTIQWKCVNCQFLMCSSCKDNIHLRIAKDHIIRNLNDIGELDSGESFNFSDVHCSEHSNQVCCSYCKTCKKVVCLKCVMKVHNGHEFVDEEEFLGKKKKLWEEHKNVVTKLSELSTEEHKLRNIKESEEAMYNKAKENIQNRSITDGDRWSEKLFDLEKKKRSINQEIDRELRNLAEEKRKFQEVINVVDLIKSSKDFYKFFERFKELFTSLNYDIVPFKSNIGSLSDFIEGENLVSESSQLKTNHSSAINIFKVVKQYTTDIRKISLLTELPDQTLCISDNSSKVLQHVKLEGNSVQVKSNFIIKIFSIAVSPSGGILVSTSDTMLKIFNIKTGDITDSVYNVYPLKALFIHVTKDQRVIIGARSPGHNYPNTGRCVVIVMDQEGKYLKKYEHDGNTKPIFTYPRSISSTSDGSIFVVDRVHDDARGRVVVLARGGEIIQIYSGHPHINTERKPFKPVYVSTISSGRIIVTELETNTVHILNNYGHLITFYNLLDIGIERSYSLALSSSGHLYLGCTCKQGSPDTYKSNFYELEYIGI</sequence>
<name>A0A8B6EED2_MYTGA</name>
<dbReference type="InterPro" id="IPR047153">
    <property type="entry name" value="TRIM45/56/19-like"/>
</dbReference>
<dbReference type="InterPro" id="IPR000315">
    <property type="entry name" value="Znf_B-box"/>
</dbReference>
<dbReference type="SUPFAM" id="SSF57845">
    <property type="entry name" value="B-box zinc-binding domain"/>
    <property type="match status" value="1"/>
</dbReference>
<evidence type="ECO:0000256" key="1">
    <source>
        <dbReference type="PROSITE-ProRule" id="PRU00024"/>
    </source>
</evidence>
<proteinExistence type="predicted"/>
<feature type="domain" description="B box-type" evidence="3">
    <location>
        <begin position="71"/>
        <end position="112"/>
    </location>
</feature>